<name>A0A4U9CY85_RAOTE</name>
<reference evidence="1 2" key="1">
    <citation type="submission" date="2019-04" db="EMBL/GenBank/DDBJ databases">
        <authorList>
            <consortium name="Pathogen Informatics"/>
        </authorList>
    </citation>
    <scope>NUCLEOTIDE SEQUENCE [LARGE SCALE GENOMIC DNA]</scope>
    <source>
        <strain evidence="1 2">NCTC9185</strain>
    </source>
</reference>
<proteinExistence type="predicted"/>
<evidence type="ECO:0000313" key="1">
    <source>
        <dbReference type="EMBL" id="VTN09776.1"/>
    </source>
</evidence>
<evidence type="ECO:0000313" key="2">
    <source>
        <dbReference type="Proteomes" id="UP000339249"/>
    </source>
</evidence>
<dbReference type="EMBL" id="CABDVU010000001">
    <property type="protein sequence ID" value="VTN09776.1"/>
    <property type="molecule type" value="Genomic_DNA"/>
</dbReference>
<dbReference type="AlphaFoldDB" id="A0A4U9CY85"/>
<sequence length="87" mass="10469">MDHFRVIRFIKILIEQLGHRANIALQPHFQRVLIERFPVERVNQPHLFAGFRVSAQQHLRWENHRHHRRDMRWAIHSTIAPSDAALP</sequence>
<gene>
    <name evidence="1" type="ORF">NCTC9185_01678</name>
</gene>
<accession>A0A4U9CY85</accession>
<protein>
    <submittedName>
        <fullName evidence="1">Uncharacterized protein</fullName>
    </submittedName>
</protein>
<organism evidence="1 2">
    <name type="scientific">Raoultella terrigena</name>
    <name type="common">Klebsiella terrigena</name>
    <dbReference type="NCBI Taxonomy" id="577"/>
    <lineage>
        <taxon>Bacteria</taxon>
        <taxon>Pseudomonadati</taxon>
        <taxon>Pseudomonadota</taxon>
        <taxon>Gammaproteobacteria</taxon>
        <taxon>Enterobacterales</taxon>
        <taxon>Enterobacteriaceae</taxon>
        <taxon>Klebsiella/Raoultella group</taxon>
        <taxon>Raoultella</taxon>
    </lineage>
</organism>
<dbReference type="Proteomes" id="UP000339249">
    <property type="component" value="Unassembled WGS sequence"/>
</dbReference>